<evidence type="ECO:0000313" key="6">
    <source>
        <dbReference type="Proteomes" id="UP000298594"/>
    </source>
</evidence>
<comment type="function">
    <text evidence="1">Controls the length of the flagellar hook.</text>
</comment>
<dbReference type="OrthoDB" id="6554452at2"/>
<dbReference type="InterPro" id="IPR001635">
    <property type="entry name" value="Flag_hook_Flik"/>
</dbReference>
<evidence type="ECO:0000256" key="1">
    <source>
        <dbReference type="ARBA" id="ARBA00003944"/>
    </source>
</evidence>
<sequence length="277" mass="33094">MTQHKNILLDNFYFLKDIKNCKINKNKNQFQNIYIRSPSNSSDACKNITSQEHKLNIINNAYLIKSNHHYNHKKINFNNINQDRCKNIKNKENVISFLNIKHHKNNLFPLKNINKIDTCMRNTYLLKENNKKEVIRTYTEPFFFHSSKNSIEWKKSISQKIHLAIANKENQAEIYLKPESLGAIYIKINMKHDQAVLSFISNNNEVRKFLDEYVPYLRNSLNKSRILLKEVNIYSSIKNYKSILNKNIFNVHQFKKTLNIYKKNIDMIKYQEIDIYV</sequence>
<name>A0A4D6XT82_9GAMM</name>
<dbReference type="PRINTS" id="PR01007">
    <property type="entry name" value="FLGHOOKFLIK"/>
</dbReference>
<dbReference type="Proteomes" id="UP000298594">
    <property type="component" value="Chromosome"/>
</dbReference>
<dbReference type="PANTHER" id="PTHR37533">
    <property type="entry name" value="FLAGELLAR HOOK-LENGTH CONTROL PROTEIN"/>
    <property type="match status" value="1"/>
</dbReference>
<reference evidence="5 6" key="2">
    <citation type="submission" date="2019-05" db="EMBL/GenBank/DDBJ databases">
        <title>Genome evolution of the obligate endosymbiont Buchnera aphidicola.</title>
        <authorList>
            <person name="Moran N.A."/>
        </authorList>
    </citation>
    <scope>NUCLEOTIDE SEQUENCE [LARGE SCALE GENOMIC DNA]</scope>
    <source>
        <strain evidence="5 6">Bca</strain>
    </source>
</reference>
<dbReference type="InterPro" id="IPR038610">
    <property type="entry name" value="FliK-like_C_sf"/>
</dbReference>
<dbReference type="EMBL" id="CP034879">
    <property type="protein sequence ID" value="QCI20236.1"/>
    <property type="molecule type" value="Genomic_DNA"/>
</dbReference>
<keyword evidence="5" id="KW-0282">Flagellum</keyword>
<dbReference type="AlphaFoldDB" id="A0A4D6XT82"/>
<comment type="similarity">
    <text evidence="2">Belongs to the FliK family.</text>
</comment>
<dbReference type="Pfam" id="PF02120">
    <property type="entry name" value="Flg_hook"/>
    <property type="match status" value="1"/>
</dbReference>
<keyword evidence="3" id="KW-1005">Bacterial flagellum biogenesis</keyword>
<evidence type="ECO:0000256" key="3">
    <source>
        <dbReference type="ARBA" id="ARBA00022795"/>
    </source>
</evidence>
<dbReference type="RefSeq" id="WP_158358992.1">
    <property type="nucleotide sequence ID" value="NZ_CP034879.1"/>
</dbReference>
<dbReference type="CDD" id="cd17470">
    <property type="entry name" value="T3SS_Flik_C"/>
    <property type="match status" value="1"/>
</dbReference>
<evidence type="ECO:0000313" key="5">
    <source>
        <dbReference type="EMBL" id="QCI20236.1"/>
    </source>
</evidence>
<dbReference type="InterPro" id="IPR021136">
    <property type="entry name" value="Flagellar_hook_control-like_C"/>
</dbReference>
<dbReference type="GO" id="GO:0009424">
    <property type="term" value="C:bacterial-type flagellum hook"/>
    <property type="evidence" value="ECO:0007669"/>
    <property type="project" value="InterPro"/>
</dbReference>
<gene>
    <name evidence="5" type="ORF">D9V67_00400</name>
</gene>
<evidence type="ECO:0000256" key="2">
    <source>
        <dbReference type="ARBA" id="ARBA00009149"/>
    </source>
</evidence>
<keyword evidence="5" id="KW-0969">Cilium</keyword>
<dbReference type="InterPro" id="IPR052563">
    <property type="entry name" value="FliK"/>
</dbReference>
<accession>A0A4D6XT82</accession>
<keyword evidence="5" id="KW-0966">Cell projection</keyword>
<organism evidence="5 6">
    <name type="scientific">Buchnera aphidicola</name>
    <name type="common">Brachycaudus cardui</name>
    <dbReference type="NCBI Taxonomy" id="557993"/>
    <lineage>
        <taxon>Bacteria</taxon>
        <taxon>Pseudomonadati</taxon>
        <taxon>Pseudomonadota</taxon>
        <taxon>Gammaproteobacteria</taxon>
        <taxon>Enterobacterales</taxon>
        <taxon>Erwiniaceae</taxon>
        <taxon>Buchnera</taxon>
    </lineage>
</organism>
<protein>
    <submittedName>
        <fullName evidence="5">Flagellar hook-length control protein FliK</fullName>
    </submittedName>
</protein>
<evidence type="ECO:0000259" key="4">
    <source>
        <dbReference type="Pfam" id="PF02120"/>
    </source>
</evidence>
<feature type="domain" description="Flagellar hook-length control protein-like C-terminal" evidence="4">
    <location>
        <begin position="163"/>
        <end position="234"/>
    </location>
</feature>
<dbReference type="PANTHER" id="PTHR37533:SF2">
    <property type="entry name" value="FLAGELLAR HOOK-LENGTH CONTROL PROTEIN"/>
    <property type="match status" value="1"/>
</dbReference>
<dbReference type="Gene3D" id="3.30.750.140">
    <property type="match status" value="1"/>
</dbReference>
<proteinExistence type="inferred from homology"/>
<dbReference type="GO" id="GO:0044780">
    <property type="term" value="P:bacterial-type flagellum assembly"/>
    <property type="evidence" value="ECO:0007669"/>
    <property type="project" value="InterPro"/>
</dbReference>
<reference evidence="5 6" key="1">
    <citation type="submission" date="2018-12" db="EMBL/GenBank/DDBJ databases">
        <authorList>
            <person name="Chong R.A."/>
        </authorList>
    </citation>
    <scope>NUCLEOTIDE SEQUENCE [LARGE SCALE GENOMIC DNA]</scope>
    <source>
        <strain evidence="5 6">Bca</strain>
    </source>
</reference>